<dbReference type="PROSITE" id="PS50994">
    <property type="entry name" value="INTEGRASE"/>
    <property type="match status" value="1"/>
</dbReference>
<dbReference type="GO" id="GO:0003676">
    <property type="term" value="F:nucleic acid binding"/>
    <property type="evidence" value="ECO:0007669"/>
    <property type="project" value="InterPro"/>
</dbReference>
<dbReference type="PANTHER" id="PTHR10948">
    <property type="entry name" value="TRANSPOSASE"/>
    <property type="match status" value="1"/>
</dbReference>
<evidence type="ECO:0000259" key="1">
    <source>
        <dbReference type="PROSITE" id="PS50994"/>
    </source>
</evidence>
<dbReference type="AlphaFoldDB" id="A8YV53"/>
<dbReference type="GO" id="GO:0004803">
    <property type="term" value="F:transposase activity"/>
    <property type="evidence" value="ECO:0007669"/>
    <property type="project" value="TreeGrafter"/>
</dbReference>
<proteinExistence type="predicted"/>
<dbReference type="PANTHER" id="PTHR10948:SF23">
    <property type="entry name" value="TRANSPOSASE INSI FOR INSERTION SEQUENCE ELEMENT IS30A-RELATED"/>
    <property type="match status" value="1"/>
</dbReference>
<dbReference type="InterPro" id="IPR036397">
    <property type="entry name" value="RNaseH_sf"/>
</dbReference>
<dbReference type="InterPro" id="IPR053392">
    <property type="entry name" value="Transposase_IS30-like"/>
</dbReference>
<dbReference type="InterPro" id="IPR001584">
    <property type="entry name" value="Integrase_cat-core"/>
</dbReference>
<dbReference type="NCBIfam" id="NF033563">
    <property type="entry name" value="transpos_IS30"/>
    <property type="match status" value="1"/>
</dbReference>
<accession>A8YV53</accession>
<dbReference type="GO" id="GO:0005829">
    <property type="term" value="C:cytosol"/>
    <property type="evidence" value="ECO:0007669"/>
    <property type="project" value="TreeGrafter"/>
</dbReference>
<dbReference type="GO" id="GO:0015074">
    <property type="term" value="P:DNA integration"/>
    <property type="evidence" value="ECO:0007669"/>
    <property type="project" value="InterPro"/>
</dbReference>
<evidence type="ECO:0000313" key="2">
    <source>
        <dbReference type="EMBL" id="ABX27141.1"/>
    </source>
</evidence>
<protein>
    <submittedName>
        <fullName evidence="2">Transposase</fullName>
    </submittedName>
</protein>
<feature type="domain" description="Integrase catalytic" evidence="1">
    <location>
        <begin position="1"/>
        <end position="111"/>
    </location>
</feature>
<name>A8YV53_LACH4</name>
<dbReference type="InterPro" id="IPR012337">
    <property type="entry name" value="RNaseH-like_sf"/>
</dbReference>
<dbReference type="KEGG" id="lhe:lhv_1080"/>
<dbReference type="Gene3D" id="3.30.420.10">
    <property type="entry name" value="Ribonuclease H-like superfamily/Ribonuclease H"/>
    <property type="match status" value="1"/>
</dbReference>
<dbReference type="SUPFAM" id="SSF53098">
    <property type="entry name" value="Ribonuclease H-like"/>
    <property type="match status" value="1"/>
</dbReference>
<organism evidence="2 3">
    <name type="scientific">Lactobacillus helveticus (strain DPC 4571)</name>
    <dbReference type="NCBI Taxonomy" id="405566"/>
    <lineage>
        <taxon>Bacteria</taxon>
        <taxon>Bacillati</taxon>
        <taxon>Bacillota</taxon>
        <taxon>Bacilli</taxon>
        <taxon>Lactobacillales</taxon>
        <taxon>Lactobacillaceae</taxon>
        <taxon>Lactobacillus</taxon>
    </lineage>
</organism>
<dbReference type="EMBL" id="CP000517">
    <property type="protein sequence ID" value="ABX27141.1"/>
    <property type="molecule type" value="Genomic_DNA"/>
</dbReference>
<dbReference type="Proteomes" id="UP000000790">
    <property type="component" value="Chromosome"/>
</dbReference>
<dbReference type="GO" id="GO:0032196">
    <property type="term" value="P:transposition"/>
    <property type="evidence" value="ECO:0007669"/>
    <property type="project" value="TreeGrafter"/>
</dbReference>
<sequence length="118" mass="13925">MQAFQMLQKQYSEHWNDIFKTITTDNGSEFADLANLEQVSKTLIYYAHPYTSCDKGTVERHNGLIRRFIPKGDCINNYFLQQIIDIETWCNSLPRKILAYHTPDEIFERELDQIYQAA</sequence>
<dbReference type="HOGENOM" id="CLU_035706_4_1_9"/>
<dbReference type="InterPro" id="IPR051917">
    <property type="entry name" value="Transposase-Integrase"/>
</dbReference>
<gene>
    <name evidence="2" type="ordered locus">lhv_1080</name>
</gene>
<evidence type="ECO:0000313" key="3">
    <source>
        <dbReference type="Proteomes" id="UP000000790"/>
    </source>
</evidence>
<dbReference type="eggNOG" id="COG2826">
    <property type="taxonomic scope" value="Bacteria"/>
</dbReference>
<reference evidence="2 3" key="1">
    <citation type="journal article" date="2008" name="J. Bacteriol.">
        <title>Genome sequence of Lactobacillus helveticus: an organism distinguished by selective gene loss and IS element expansion.</title>
        <authorList>
            <person name="Callanan M."/>
            <person name="Kaleta P."/>
            <person name="O'Callaghan J."/>
            <person name="O'Sullivan O."/>
            <person name="Jordan K."/>
            <person name="McAuliffe O."/>
            <person name="Sangrador-Vegas A."/>
            <person name="Slattery L."/>
            <person name="Fitzgerald G.F."/>
            <person name="Beresford T."/>
            <person name="Ross R.P."/>
        </authorList>
    </citation>
    <scope>NUCLEOTIDE SEQUENCE [LARGE SCALE GENOMIC DNA]</scope>
    <source>
        <strain evidence="2 3">DPC 4571</strain>
    </source>
</reference>